<dbReference type="FunFam" id="1.20.1250.20:FF:000018">
    <property type="entry name" value="MFS transporter permease"/>
    <property type="match status" value="1"/>
</dbReference>
<feature type="transmembrane region" description="Helical" evidence="6">
    <location>
        <begin position="375"/>
        <end position="395"/>
    </location>
</feature>
<name>A0A0C3CB52_OIDMZ</name>
<dbReference type="GO" id="GO:0022857">
    <property type="term" value="F:transmembrane transporter activity"/>
    <property type="evidence" value="ECO:0007669"/>
    <property type="project" value="InterPro"/>
</dbReference>
<evidence type="ECO:0000256" key="2">
    <source>
        <dbReference type="ARBA" id="ARBA00022448"/>
    </source>
</evidence>
<feature type="transmembrane region" description="Helical" evidence="6">
    <location>
        <begin position="143"/>
        <end position="168"/>
    </location>
</feature>
<keyword evidence="8" id="KW-1185">Reference proteome</keyword>
<feature type="transmembrane region" description="Helical" evidence="6">
    <location>
        <begin position="341"/>
        <end position="363"/>
    </location>
</feature>
<dbReference type="Proteomes" id="UP000054321">
    <property type="component" value="Unassembled WGS sequence"/>
</dbReference>
<keyword evidence="5 6" id="KW-0472">Membrane</keyword>
<dbReference type="PANTHER" id="PTHR43791">
    <property type="entry name" value="PERMEASE-RELATED"/>
    <property type="match status" value="1"/>
</dbReference>
<feature type="transmembrane region" description="Helical" evidence="6">
    <location>
        <begin position="61"/>
        <end position="82"/>
    </location>
</feature>
<keyword evidence="4 6" id="KW-1133">Transmembrane helix</keyword>
<comment type="subcellular location">
    <subcellularLocation>
        <location evidence="1">Membrane</location>
        <topology evidence="1">Multi-pass membrane protein</topology>
    </subcellularLocation>
</comment>
<dbReference type="InParanoid" id="A0A0C3CB52"/>
<evidence type="ECO:0000256" key="4">
    <source>
        <dbReference type="ARBA" id="ARBA00022989"/>
    </source>
</evidence>
<dbReference type="InterPro" id="IPR011701">
    <property type="entry name" value="MFS"/>
</dbReference>
<feature type="transmembrane region" description="Helical" evidence="6">
    <location>
        <begin position="401"/>
        <end position="424"/>
    </location>
</feature>
<evidence type="ECO:0000313" key="7">
    <source>
        <dbReference type="EMBL" id="KIM96123.1"/>
    </source>
</evidence>
<proteinExistence type="predicted"/>
<evidence type="ECO:0000256" key="5">
    <source>
        <dbReference type="ARBA" id="ARBA00023136"/>
    </source>
</evidence>
<reference evidence="8" key="2">
    <citation type="submission" date="2015-01" db="EMBL/GenBank/DDBJ databases">
        <title>Evolutionary Origins and Diversification of the Mycorrhizal Mutualists.</title>
        <authorList>
            <consortium name="DOE Joint Genome Institute"/>
            <consortium name="Mycorrhizal Genomics Consortium"/>
            <person name="Kohler A."/>
            <person name="Kuo A."/>
            <person name="Nagy L.G."/>
            <person name="Floudas D."/>
            <person name="Copeland A."/>
            <person name="Barry K.W."/>
            <person name="Cichocki N."/>
            <person name="Veneault-Fourrey C."/>
            <person name="LaButti K."/>
            <person name="Lindquist E.A."/>
            <person name="Lipzen A."/>
            <person name="Lundell T."/>
            <person name="Morin E."/>
            <person name="Murat C."/>
            <person name="Riley R."/>
            <person name="Ohm R."/>
            <person name="Sun H."/>
            <person name="Tunlid A."/>
            <person name="Henrissat B."/>
            <person name="Grigoriev I.V."/>
            <person name="Hibbett D.S."/>
            <person name="Martin F."/>
        </authorList>
    </citation>
    <scope>NUCLEOTIDE SEQUENCE [LARGE SCALE GENOMIC DNA]</scope>
    <source>
        <strain evidence="8">Zn</strain>
    </source>
</reference>
<sequence length="467" mass="51309">MRYLHIDEELQKRVVRKLDWNIMPIVLGLYLCSVLDRGNIGNAQIAGMSVSLRMSDDQYQWLLTVFYIPYIIFELGALMWMILPPHIWAFGTVLTWGIAATLQASAFNWSGMMAARFFMAAAEACYGPSIPYLLSFFYMRRELGFRCGIFLSAAPLANCFAGALAYGITSGHPTFSSWRVLFLVEGLPTICMAFVALVFLPDSPDKARYLTEAEKDIAKARAIRQVGIEGADRIGGLSFEDIVPALLDIKNWITALMYFSVNVSFASLPVFLPTILKGMGFSDINAQGLSAPPYFLAFIISLASTYIADRAGQRGIVIIVTSLTGAIGYTILATVKGVAPRYFAVFLAAAGMFPAIFNIAPWVINNQGSDTKRGIGIVLLQMFGCCGPLLGTRLFPASEGVYYVKGMAVCAAFMYLSTILAFVLRCYLAWENKKADEREVAIIPALDVEKITNVAIENDGVGFRNVL</sequence>
<dbReference type="AlphaFoldDB" id="A0A0C3CB52"/>
<organism evidence="7 8">
    <name type="scientific">Oidiodendron maius (strain Zn)</name>
    <dbReference type="NCBI Taxonomy" id="913774"/>
    <lineage>
        <taxon>Eukaryota</taxon>
        <taxon>Fungi</taxon>
        <taxon>Dikarya</taxon>
        <taxon>Ascomycota</taxon>
        <taxon>Pezizomycotina</taxon>
        <taxon>Leotiomycetes</taxon>
        <taxon>Leotiomycetes incertae sedis</taxon>
        <taxon>Myxotrichaceae</taxon>
        <taxon>Oidiodendron</taxon>
    </lineage>
</organism>
<accession>A0A0C3CB52</accession>
<dbReference type="PANTHER" id="PTHR43791:SF36">
    <property type="entry name" value="TRANSPORTER, PUTATIVE (AFU_ORTHOLOGUE AFUA_6G08340)-RELATED"/>
    <property type="match status" value="1"/>
</dbReference>
<dbReference type="Gene3D" id="1.20.1250.20">
    <property type="entry name" value="MFS general substrate transporter like domains"/>
    <property type="match status" value="2"/>
</dbReference>
<dbReference type="SUPFAM" id="SSF103473">
    <property type="entry name" value="MFS general substrate transporter"/>
    <property type="match status" value="1"/>
</dbReference>
<feature type="transmembrane region" description="Helical" evidence="6">
    <location>
        <begin position="315"/>
        <end position="335"/>
    </location>
</feature>
<gene>
    <name evidence="7" type="ORF">OIDMADRAFT_132655</name>
</gene>
<dbReference type="InterPro" id="IPR036259">
    <property type="entry name" value="MFS_trans_sf"/>
</dbReference>
<feature type="transmembrane region" description="Helical" evidence="6">
    <location>
        <begin position="252"/>
        <end position="271"/>
    </location>
</feature>
<dbReference type="Pfam" id="PF07690">
    <property type="entry name" value="MFS_1"/>
    <property type="match status" value="1"/>
</dbReference>
<keyword evidence="2" id="KW-0813">Transport</keyword>
<keyword evidence="3 6" id="KW-0812">Transmembrane</keyword>
<dbReference type="GO" id="GO:0016020">
    <property type="term" value="C:membrane"/>
    <property type="evidence" value="ECO:0007669"/>
    <property type="project" value="UniProtKB-SubCell"/>
</dbReference>
<evidence type="ECO:0000256" key="6">
    <source>
        <dbReference type="SAM" id="Phobius"/>
    </source>
</evidence>
<feature type="transmembrane region" description="Helical" evidence="6">
    <location>
        <begin position="88"/>
        <end position="109"/>
    </location>
</feature>
<evidence type="ECO:0000313" key="8">
    <source>
        <dbReference type="Proteomes" id="UP000054321"/>
    </source>
</evidence>
<feature type="transmembrane region" description="Helical" evidence="6">
    <location>
        <begin position="291"/>
        <end position="308"/>
    </location>
</feature>
<evidence type="ECO:0008006" key="9">
    <source>
        <dbReference type="Google" id="ProtNLM"/>
    </source>
</evidence>
<dbReference type="FunFam" id="1.20.1250.20:FF:000013">
    <property type="entry name" value="MFS general substrate transporter"/>
    <property type="match status" value="1"/>
</dbReference>
<reference evidence="7 8" key="1">
    <citation type="submission" date="2014-04" db="EMBL/GenBank/DDBJ databases">
        <authorList>
            <consortium name="DOE Joint Genome Institute"/>
            <person name="Kuo A."/>
            <person name="Martino E."/>
            <person name="Perotto S."/>
            <person name="Kohler A."/>
            <person name="Nagy L.G."/>
            <person name="Floudas D."/>
            <person name="Copeland A."/>
            <person name="Barry K.W."/>
            <person name="Cichocki N."/>
            <person name="Veneault-Fourrey C."/>
            <person name="LaButti K."/>
            <person name="Lindquist E.A."/>
            <person name="Lipzen A."/>
            <person name="Lundell T."/>
            <person name="Morin E."/>
            <person name="Murat C."/>
            <person name="Sun H."/>
            <person name="Tunlid A."/>
            <person name="Henrissat B."/>
            <person name="Grigoriev I.V."/>
            <person name="Hibbett D.S."/>
            <person name="Martin F."/>
            <person name="Nordberg H.P."/>
            <person name="Cantor M.N."/>
            <person name="Hua S.X."/>
        </authorList>
    </citation>
    <scope>NUCLEOTIDE SEQUENCE [LARGE SCALE GENOMIC DNA]</scope>
    <source>
        <strain evidence="7 8">Zn</strain>
    </source>
</reference>
<feature type="transmembrane region" description="Helical" evidence="6">
    <location>
        <begin position="180"/>
        <end position="200"/>
    </location>
</feature>
<dbReference type="HOGENOM" id="CLU_001265_0_1_1"/>
<evidence type="ECO:0000256" key="1">
    <source>
        <dbReference type="ARBA" id="ARBA00004141"/>
    </source>
</evidence>
<dbReference type="OrthoDB" id="2985014at2759"/>
<evidence type="ECO:0000256" key="3">
    <source>
        <dbReference type="ARBA" id="ARBA00022692"/>
    </source>
</evidence>
<protein>
    <recommendedName>
        <fullName evidence="9">Major facilitator superfamily (MFS) profile domain-containing protein</fullName>
    </recommendedName>
</protein>
<dbReference type="EMBL" id="KN832885">
    <property type="protein sequence ID" value="KIM96123.1"/>
    <property type="molecule type" value="Genomic_DNA"/>
</dbReference>